<accession>A0A1R3JVP3</accession>
<sequence length="41" mass="4492">MARSESVNEGSDLGFFDEEDPEGGSFSYEEPDGMRRLACCA</sequence>
<name>A0A1R3JVP3_9ROSI</name>
<comment type="caution">
    <text evidence="2">The sequence shown here is derived from an EMBL/GenBank/DDBJ whole genome shotgun (WGS) entry which is preliminary data.</text>
</comment>
<evidence type="ECO:0000256" key="1">
    <source>
        <dbReference type="SAM" id="MobiDB-lite"/>
    </source>
</evidence>
<dbReference type="Proteomes" id="UP000187203">
    <property type="component" value="Unassembled WGS sequence"/>
</dbReference>
<protein>
    <submittedName>
        <fullName evidence="2">Uncharacterized protein</fullName>
    </submittedName>
</protein>
<feature type="region of interest" description="Disordered" evidence="1">
    <location>
        <begin position="1"/>
        <end position="31"/>
    </location>
</feature>
<reference evidence="3" key="1">
    <citation type="submission" date="2013-09" db="EMBL/GenBank/DDBJ databases">
        <title>Corchorus olitorius genome sequencing.</title>
        <authorList>
            <person name="Alam M."/>
            <person name="Haque M.S."/>
            <person name="Islam M.S."/>
            <person name="Emdad E.M."/>
            <person name="Islam M.M."/>
            <person name="Ahmed B."/>
            <person name="Halim A."/>
            <person name="Hossen Q.M.M."/>
            <person name="Hossain M.Z."/>
            <person name="Ahmed R."/>
            <person name="Khan M.M."/>
            <person name="Islam R."/>
            <person name="Rashid M.M."/>
            <person name="Khan S.A."/>
            <person name="Rahman M.S."/>
            <person name="Alam M."/>
            <person name="Yahiya A.S."/>
            <person name="Khan M.S."/>
            <person name="Azam M.S."/>
            <person name="Haque T."/>
            <person name="Lashkar M.Z.H."/>
            <person name="Akhand A.I."/>
            <person name="Morshed G."/>
            <person name="Roy S."/>
            <person name="Uddin K.S."/>
            <person name="Rabeya T."/>
            <person name="Hossain A.S."/>
            <person name="Chowdhury A."/>
            <person name="Snigdha A.R."/>
            <person name="Mortoza M.S."/>
            <person name="Matin S.A."/>
            <person name="Hoque S.M.E."/>
            <person name="Islam M.K."/>
            <person name="Roy D.K."/>
            <person name="Haider R."/>
            <person name="Moosa M.M."/>
            <person name="Elias S.M."/>
            <person name="Hasan A.M."/>
            <person name="Jahan S."/>
            <person name="Shafiuddin M."/>
            <person name="Mahmood N."/>
            <person name="Shommy N.S."/>
        </authorList>
    </citation>
    <scope>NUCLEOTIDE SEQUENCE [LARGE SCALE GENOMIC DNA]</scope>
    <source>
        <strain evidence="3">cv. O-4</strain>
    </source>
</reference>
<dbReference type="EMBL" id="AWUE01015212">
    <property type="protein sequence ID" value="OMO98925.1"/>
    <property type="molecule type" value="Genomic_DNA"/>
</dbReference>
<organism evidence="2 3">
    <name type="scientific">Corchorus olitorius</name>
    <dbReference type="NCBI Taxonomy" id="93759"/>
    <lineage>
        <taxon>Eukaryota</taxon>
        <taxon>Viridiplantae</taxon>
        <taxon>Streptophyta</taxon>
        <taxon>Embryophyta</taxon>
        <taxon>Tracheophyta</taxon>
        <taxon>Spermatophyta</taxon>
        <taxon>Magnoliopsida</taxon>
        <taxon>eudicotyledons</taxon>
        <taxon>Gunneridae</taxon>
        <taxon>Pentapetalae</taxon>
        <taxon>rosids</taxon>
        <taxon>malvids</taxon>
        <taxon>Malvales</taxon>
        <taxon>Malvaceae</taxon>
        <taxon>Grewioideae</taxon>
        <taxon>Apeibeae</taxon>
        <taxon>Corchorus</taxon>
    </lineage>
</organism>
<evidence type="ECO:0000313" key="2">
    <source>
        <dbReference type="EMBL" id="OMO98925.1"/>
    </source>
</evidence>
<dbReference type="AlphaFoldDB" id="A0A1R3JVP3"/>
<evidence type="ECO:0000313" key="3">
    <source>
        <dbReference type="Proteomes" id="UP000187203"/>
    </source>
</evidence>
<proteinExistence type="predicted"/>
<keyword evidence="3" id="KW-1185">Reference proteome</keyword>
<gene>
    <name evidence="2" type="ORF">COLO4_13631</name>
</gene>